<evidence type="ECO:0000256" key="1">
    <source>
        <dbReference type="ARBA" id="ARBA00023015"/>
    </source>
</evidence>
<feature type="region of interest" description="Disordered" evidence="4">
    <location>
        <begin position="122"/>
        <end position="150"/>
    </location>
</feature>
<accession>A0ABN2XTY4</accession>
<dbReference type="PANTHER" id="PTHR33154:SF33">
    <property type="entry name" value="TRANSCRIPTIONAL REPRESSOR SDPR"/>
    <property type="match status" value="1"/>
</dbReference>
<protein>
    <recommendedName>
        <fullName evidence="5">HTH arsR-type domain-containing protein</fullName>
    </recommendedName>
</protein>
<dbReference type="InterPro" id="IPR051081">
    <property type="entry name" value="HTH_MetalResp_TranReg"/>
</dbReference>
<dbReference type="InterPro" id="IPR036388">
    <property type="entry name" value="WH-like_DNA-bd_sf"/>
</dbReference>
<dbReference type="PROSITE" id="PS50987">
    <property type="entry name" value="HTH_ARSR_2"/>
    <property type="match status" value="1"/>
</dbReference>
<dbReference type="InterPro" id="IPR001845">
    <property type="entry name" value="HTH_ArsR_DNA-bd_dom"/>
</dbReference>
<dbReference type="InterPro" id="IPR036390">
    <property type="entry name" value="WH_DNA-bd_sf"/>
</dbReference>
<keyword evidence="3" id="KW-0804">Transcription</keyword>
<gene>
    <name evidence="6" type="ORF">GCM10009802_18090</name>
</gene>
<keyword evidence="1" id="KW-0805">Transcription regulation</keyword>
<evidence type="ECO:0000256" key="4">
    <source>
        <dbReference type="SAM" id="MobiDB-lite"/>
    </source>
</evidence>
<dbReference type="PANTHER" id="PTHR33154">
    <property type="entry name" value="TRANSCRIPTIONAL REGULATOR, ARSR FAMILY"/>
    <property type="match status" value="1"/>
</dbReference>
<comment type="caution">
    <text evidence="6">The sequence shown here is derived from an EMBL/GenBank/DDBJ whole genome shotgun (WGS) entry which is preliminary data.</text>
</comment>
<dbReference type="EMBL" id="BAAAPF010000035">
    <property type="protein sequence ID" value="GAA2117174.1"/>
    <property type="molecule type" value="Genomic_DNA"/>
</dbReference>
<dbReference type="InterPro" id="IPR011991">
    <property type="entry name" value="ArsR-like_HTH"/>
</dbReference>
<keyword evidence="7" id="KW-1185">Reference proteome</keyword>
<reference evidence="6 7" key="1">
    <citation type="journal article" date="2019" name="Int. J. Syst. Evol. Microbiol.">
        <title>The Global Catalogue of Microorganisms (GCM) 10K type strain sequencing project: providing services to taxonomists for standard genome sequencing and annotation.</title>
        <authorList>
            <consortium name="The Broad Institute Genomics Platform"/>
            <consortium name="The Broad Institute Genome Sequencing Center for Infectious Disease"/>
            <person name="Wu L."/>
            <person name="Ma J."/>
        </authorList>
    </citation>
    <scope>NUCLEOTIDE SEQUENCE [LARGE SCALE GENOMIC DNA]</scope>
    <source>
        <strain evidence="6 7">JCM 15481</strain>
    </source>
</reference>
<proteinExistence type="predicted"/>
<evidence type="ECO:0000259" key="5">
    <source>
        <dbReference type="PROSITE" id="PS50987"/>
    </source>
</evidence>
<dbReference type="NCBIfam" id="NF033788">
    <property type="entry name" value="HTH_metalloreg"/>
    <property type="match status" value="1"/>
</dbReference>
<evidence type="ECO:0000313" key="6">
    <source>
        <dbReference type="EMBL" id="GAA2117174.1"/>
    </source>
</evidence>
<evidence type="ECO:0000256" key="2">
    <source>
        <dbReference type="ARBA" id="ARBA00023125"/>
    </source>
</evidence>
<feature type="domain" description="HTH arsR-type" evidence="5">
    <location>
        <begin position="19"/>
        <end position="113"/>
    </location>
</feature>
<evidence type="ECO:0000256" key="3">
    <source>
        <dbReference type="ARBA" id="ARBA00023163"/>
    </source>
</evidence>
<dbReference type="CDD" id="cd00090">
    <property type="entry name" value="HTH_ARSR"/>
    <property type="match status" value="1"/>
</dbReference>
<keyword evidence="2" id="KW-0238">DNA-binding</keyword>
<dbReference type="Gene3D" id="1.10.10.10">
    <property type="entry name" value="Winged helix-like DNA-binding domain superfamily/Winged helix DNA-binding domain"/>
    <property type="match status" value="1"/>
</dbReference>
<dbReference type="PRINTS" id="PR00778">
    <property type="entry name" value="HTHARSR"/>
</dbReference>
<sequence>MGRQLIGEPVEYSLTVIFLYGHAGRMDVAVWSALADPTRRAILGLLLEGPRSVGELVEACGLSQPGTSKHLRVLREAGLVRVERDAQRRLYALEPAPMAELDAWLAPYRRLWNSSLDALGRRLDAGSEDPHQDGAAGRRDTEKRKGPEQP</sequence>
<evidence type="ECO:0000313" key="7">
    <source>
        <dbReference type="Proteomes" id="UP001500443"/>
    </source>
</evidence>
<dbReference type="Pfam" id="PF01022">
    <property type="entry name" value="HTH_5"/>
    <property type="match status" value="1"/>
</dbReference>
<name>A0ABN2XTY4_9ACTN</name>
<dbReference type="SMART" id="SM00418">
    <property type="entry name" value="HTH_ARSR"/>
    <property type="match status" value="1"/>
</dbReference>
<organism evidence="6 7">
    <name type="scientific">Streptomyces synnematoformans</name>
    <dbReference type="NCBI Taxonomy" id="415721"/>
    <lineage>
        <taxon>Bacteria</taxon>
        <taxon>Bacillati</taxon>
        <taxon>Actinomycetota</taxon>
        <taxon>Actinomycetes</taxon>
        <taxon>Kitasatosporales</taxon>
        <taxon>Streptomycetaceae</taxon>
        <taxon>Streptomyces</taxon>
    </lineage>
</organism>
<dbReference type="Proteomes" id="UP001500443">
    <property type="component" value="Unassembled WGS sequence"/>
</dbReference>
<dbReference type="SUPFAM" id="SSF46785">
    <property type="entry name" value="Winged helix' DNA-binding domain"/>
    <property type="match status" value="1"/>
</dbReference>